<evidence type="ECO:0000313" key="2">
    <source>
        <dbReference type="Proteomes" id="UP001175211"/>
    </source>
</evidence>
<dbReference type="RefSeq" id="XP_060331116.1">
    <property type="nucleotide sequence ID" value="XM_060481754.1"/>
</dbReference>
<protein>
    <submittedName>
        <fullName evidence="1">Uncharacterized protein</fullName>
    </submittedName>
</protein>
<dbReference type="InterPro" id="IPR029033">
    <property type="entry name" value="His_PPase_superfam"/>
</dbReference>
<comment type="caution">
    <text evidence="1">The sequence shown here is derived from an EMBL/GenBank/DDBJ whole genome shotgun (WGS) entry which is preliminary data.</text>
</comment>
<sequence>MGVQLQYPRLANMIKQRLSVTAFQISTMKIDLIYSPPLLHARQTGEVVHSHQSIPMSITNSRGESKNDVAARADMAISGCISPILTEENFRNGLHVAVTSYGLCIAQLIATPLRYDASADKDVSYEGLRNTGGGFFGFKLW</sequence>
<gene>
    <name evidence="1" type="ORF">EV420DRAFT_335768</name>
</gene>
<dbReference type="Proteomes" id="UP001175211">
    <property type="component" value="Unassembled WGS sequence"/>
</dbReference>
<organism evidence="1 2">
    <name type="scientific">Armillaria tabescens</name>
    <name type="common">Ringless honey mushroom</name>
    <name type="synonym">Agaricus tabescens</name>
    <dbReference type="NCBI Taxonomy" id="1929756"/>
    <lineage>
        <taxon>Eukaryota</taxon>
        <taxon>Fungi</taxon>
        <taxon>Dikarya</taxon>
        <taxon>Basidiomycota</taxon>
        <taxon>Agaricomycotina</taxon>
        <taxon>Agaricomycetes</taxon>
        <taxon>Agaricomycetidae</taxon>
        <taxon>Agaricales</taxon>
        <taxon>Marasmiineae</taxon>
        <taxon>Physalacriaceae</taxon>
        <taxon>Desarmillaria</taxon>
    </lineage>
</organism>
<accession>A0AA39N5G7</accession>
<reference evidence="1" key="1">
    <citation type="submission" date="2023-06" db="EMBL/GenBank/DDBJ databases">
        <authorList>
            <consortium name="Lawrence Berkeley National Laboratory"/>
            <person name="Ahrendt S."/>
            <person name="Sahu N."/>
            <person name="Indic B."/>
            <person name="Wong-Bajracharya J."/>
            <person name="Merenyi Z."/>
            <person name="Ke H.-M."/>
            <person name="Monk M."/>
            <person name="Kocsube S."/>
            <person name="Drula E."/>
            <person name="Lipzen A."/>
            <person name="Balint B."/>
            <person name="Henrissat B."/>
            <person name="Andreopoulos B."/>
            <person name="Martin F.M."/>
            <person name="Harder C.B."/>
            <person name="Rigling D."/>
            <person name="Ford K.L."/>
            <person name="Foster G.D."/>
            <person name="Pangilinan J."/>
            <person name="Papanicolaou A."/>
            <person name="Barry K."/>
            <person name="LaButti K."/>
            <person name="Viragh M."/>
            <person name="Koriabine M."/>
            <person name="Yan M."/>
            <person name="Riley R."/>
            <person name="Champramary S."/>
            <person name="Plett K.L."/>
            <person name="Tsai I.J."/>
            <person name="Slot J."/>
            <person name="Sipos G."/>
            <person name="Plett J."/>
            <person name="Nagy L.G."/>
            <person name="Grigoriev I.V."/>
        </authorList>
    </citation>
    <scope>NUCLEOTIDE SEQUENCE</scope>
    <source>
        <strain evidence="1">CCBAS 213</strain>
    </source>
</reference>
<dbReference type="AlphaFoldDB" id="A0AA39N5G7"/>
<dbReference type="GeneID" id="85365302"/>
<keyword evidence="2" id="KW-1185">Reference proteome</keyword>
<evidence type="ECO:0000313" key="1">
    <source>
        <dbReference type="EMBL" id="KAK0458866.1"/>
    </source>
</evidence>
<proteinExistence type="predicted"/>
<dbReference type="SUPFAM" id="SSF53254">
    <property type="entry name" value="Phosphoglycerate mutase-like"/>
    <property type="match status" value="1"/>
</dbReference>
<name>A0AA39N5G7_ARMTA</name>
<dbReference type="EMBL" id="JAUEPS010000016">
    <property type="protein sequence ID" value="KAK0458866.1"/>
    <property type="molecule type" value="Genomic_DNA"/>
</dbReference>